<feature type="domain" description="RecJ OB" evidence="8">
    <location>
        <begin position="439"/>
        <end position="536"/>
    </location>
</feature>
<gene>
    <name evidence="9" type="primary">recJ</name>
    <name evidence="9" type="ORF">FBF37_00730</name>
</gene>
<dbReference type="InterPro" id="IPR041122">
    <property type="entry name" value="RecJ_OB"/>
</dbReference>
<dbReference type="Pfam" id="PF17768">
    <property type="entry name" value="RecJ_OB"/>
    <property type="match status" value="1"/>
</dbReference>
<evidence type="ECO:0000256" key="2">
    <source>
        <dbReference type="ARBA" id="ARBA00019841"/>
    </source>
</evidence>
<evidence type="ECO:0000313" key="9">
    <source>
        <dbReference type="EMBL" id="QCT41997.1"/>
    </source>
</evidence>
<keyword evidence="4" id="KW-0378">Hydrolase</keyword>
<name>A0A4P9A2I1_9BACT</name>
<dbReference type="Gene3D" id="3.10.310.30">
    <property type="match status" value="1"/>
</dbReference>
<dbReference type="Proteomes" id="UP000310639">
    <property type="component" value="Chromosome"/>
</dbReference>
<keyword evidence="3" id="KW-0540">Nuclease</keyword>
<keyword evidence="5 9" id="KW-0269">Exonuclease</keyword>
<dbReference type="GO" id="GO:0006281">
    <property type="term" value="P:DNA repair"/>
    <property type="evidence" value="ECO:0007669"/>
    <property type="project" value="InterPro"/>
</dbReference>
<reference evidence="9 10" key="1">
    <citation type="submission" date="2019-04" db="EMBL/GenBank/DDBJ databases">
        <title>Saccharibacteria TM7 genomes.</title>
        <authorList>
            <person name="Bor B."/>
            <person name="He X."/>
            <person name="Chen T."/>
            <person name="Dewhirst F.E."/>
        </authorList>
    </citation>
    <scope>NUCLEOTIDE SEQUENCE [LARGE SCALE GENOMIC DNA]</scope>
    <source>
        <strain evidence="9 10">BB001</strain>
    </source>
</reference>
<evidence type="ECO:0000256" key="3">
    <source>
        <dbReference type="ARBA" id="ARBA00022722"/>
    </source>
</evidence>
<comment type="similarity">
    <text evidence="1">Belongs to the RecJ family.</text>
</comment>
<dbReference type="GO" id="GO:0006310">
    <property type="term" value="P:DNA recombination"/>
    <property type="evidence" value="ECO:0007669"/>
    <property type="project" value="InterPro"/>
</dbReference>
<evidence type="ECO:0000313" key="10">
    <source>
        <dbReference type="Proteomes" id="UP000310639"/>
    </source>
</evidence>
<dbReference type="InterPro" id="IPR038763">
    <property type="entry name" value="DHH_sf"/>
</dbReference>
<dbReference type="GO" id="GO:0008409">
    <property type="term" value="F:5'-3' exonuclease activity"/>
    <property type="evidence" value="ECO:0007669"/>
    <property type="project" value="InterPro"/>
</dbReference>
<dbReference type="PANTHER" id="PTHR30255">
    <property type="entry name" value="SINGLE-STRANDED-DNA-SPECIFIC EXONUCLEASE RECJ"/>
    <property type="match status" value="1"/>
</dbReference>
<evidence type="ECO:0000256" key="4">
    <source>
        <dbReference type="ARBA" id="ARBA00022801"/>
    </source>
</evidence>
<dbReference type="NCBIfam" id="TIGR00644">
    <property type="entry name" value="recJ"/>
    <property type="match status" value="1"/>
</dbReference>
<dbReference type="Gene3D" id="3.90.1640.30">
    <property type="match status" value="1"/>
</dbReference>
<dbReference type="RefSeq" id="WP_138078517.1">
    <property type="nucleotide sequence ID" value="NZ_CP040004.1"/>
</dbReference>
<dbReference type="InterPro" id="IPR051673">
    <property type="entry name" value="SSDNA_exonuclease_RecJ"/>
</dbReference>
<keyword evidence="10" id="KW-1185">Reference proteome</keyword>
<sequence>MTLFERILAARGLTTRATREAFLQPDYTAVKHDPFLLPDMEKAVARLKQARDQGEKIVIYGDYDIDGLSATALLLDAFGKFGFEDVDAFIPNRFVEGYGMTMGAVDKVRDMGADLIVTVDTGSLCHAEIAYATSLGIDTVVTDHHNVAETPPPSVAAVNPKFSGHTYPFRDLCGAGVAFKLVQALQTELDGLPDGYEKWLLDLVALGTVCDIVTLADENRANVYWGLEVLKKQQRPGLKALMVVAGIEPEQVNARHLGFGLGPRMNAAGRLETAQHALDMLVAHDGLAALEASEKLEELNIKRRSIQDAIFEEACVQAEKLANDRVLVVSSDSWNHGVIGIVASKLVEKYKKPVFIIGERGEEATGSARSFGDFSAADAVRAVDDIIIKGGGHGAAAGVTLETEKIGDFRRRVNEFYDSLQLTHQERYLLPRADVEIDDFSEINEELVANLAKMEPFGNGNPEPVLTIARASVLSMRRMGADGQHVKLALRDKNGKVLQMLAFNAPEEFFREPGDEVAVWFQPVVNEWQGVRTVEGRLLHVSEVE</sequence>
<dbReference type="GO" id="GO:0003676">
    <property type="term" value="F:nucleic acid binding"/>
    <property type="evidence" value="ECO:0007669"/>
    <property type="project" value="InterPro"/>
</dbReference>
<organism evidence="9 10">
    <name type="scientific">Candidatus Nanosynbacter featherlites</name>
    <dbReference type="NCBI Taxonomy" id="2572088"/>
    <lineage>
        <taxon>Bacteria</taxon>
        <taxon>Candidatus Saccharimonadota</taxon>
        <taxon>Candidatus Saccharimonadia</taxon>
        <taxon>Candidatus Nanosynbacterales</taxon>
        <taxon>Candidatus Nanosynbacteraceae</taxon>
        <taxon>Candidatus Nanosynbacter</taxon>
    </lineage>
</organism>
<evidence type="ECO:0000259" key="7">
    <source>
        <dbReference type="Pfam" id="PF02272"/>
    </source>
</evidence>
<dbReference type="InterPro" id="IPR004610">
    <property type="entry name" value="RecJ"/>
</dbReference>
<evidence type="ECO:0000259" key="8">
    <source>
        <dbReference type="Pfam" id="PF17768"/>
    </source>
</evidence>
<evidence type="ECO:0000256" key="5">
    <source>
        <dbReference type="ARBA" id="ARBA00022839"/>
    </source>
</evidence>
<dbReference type="PANTHER" id="PTHR30255:SF2">
    <property type="entry name" value="SINGLE-STRANDED-DNA-SPECIFIC EXONUCLEASE RECJ"/>
    <property type="match status" value="1"/>
</dbReference>
<dbReference type="SUPFAM" id="SSF64182">
    <property type="entry name" value="DHH phosphoesterases"/>
    <property type="match status" value="1"/>
</dbReference>
<dbReference type="EMBL" id="CP040004">
    <property type="protein sequence ID" value="QCT41997.1"/>
    <property type="molecule type" value="Genomic_DNA"/>
</dbReference>
<dbReference type="Pfam" id="PF02272">
    <property type="entry name" value="DHHA1"/>
    <property type="match status" value="1"/>
</dbReference>
<dbReference type="OrthoDB" id="9809852at2"/>
<dbReference type="InterPro" id="IPR003156">
    <property type="entry name" value="DHHA1_dom"/>
</dbReference>
<protein>
    <recommendedName>
        <fullName evidence="2">Single-stranded-DNA-specific exonuclease RecJ</fullName>
    </recommendedName>
</protein>
<proteinExistence type="inferred from homology"/>
<feature type="domain" description="DHHA1" evidence="7">
    <location>
        <begin position="324"/>
        <end position="416"/>
    </location>
</feature>
<evidence type="ECO:0000256" key="1">
    <source>
        <dbReference type="ARBA" id="ARBA00005915"/>
    </source>
</evidence>
<evidence type="ECO:0000259" key="6">
    <source>
        <dbReference type="Pfam" id="PF01368"/>
    </source>
</evidence>
<accession>A0A4P9A2I1</accession>
<dbReference type="KEGG" id="nft:FBF37_00730"/>
<feature type="domain" description="DDH" evidence="6">
    <location>
        <begin position="56"/>
        <end position="208"/>
    </location>
</feature>
<dbReference type="Pfam" id="PF01368">
    <property type="entry name" value="DHH"/>
    <property type="match status" value="1"/>
</dbReference>
<dbReference type="AlphaFoldDB" id="A0A4P9A2I1"/>
<dbReference type="InterPro" id="IPR001667">
    <property type="entry name" value="DDH_dom"/>
</dbReference>